<keyword evidence="2" id="KW-1185">Reference proteome</keyword>
<proteinExistence type="predicted"/>
<comment type="caution">
    <text evidence="1">The sequence shown here is derived from an EMBL/GenBank/DDBJ whole genome shotgun (WGS) entry which is preliminary data.</text>
</comment>
<accession>A0ACB8X5R3</accession>
<evidence type="ECO:0000313" key="2">
    <source>
        <dbReference type="Proteomes" id="UP000831701"/>
    </source>
</evidence>
<name>A0ACB8X5R3_9TELE</name>
<dbReference type="Proteomes" id="UP000831701">
    <property type="component" value="Chromosome 2"/>
</dbReference>
<organism evidence="1 2">
    <name type="scientific">Scortum barcoo</name>
    <name type="common">barcoo grunter</name>
    <dbReference type="NCBI Taxonomy" id="214431"/>
    <lineage>
        <taxon>Eukaryota</taxon>
        <taxon>Metazoa</taxon>
        <taxon>Chordata</taxon>
        <taxon>Craniata</taxon>
        <taxon>Vertebrata</taxon>
        <taxon>Euteleostomi</taxon>
        <taxon>Actinopterygii</taxon>
        <taxon>Neopterygii</taxon>
        <taxon>Teleostei</taxon>
        <taxon>Neoteleostei</taxon>
        <taxon>Acanthomorphata</taxon>
        <taxon>Eupercaria</taxon>
        <taxon>Centrarchiformes</taxon>
        <taxon>Terapontoidei</taxon>
        <taxon>Terapontidae</taxon>
        <taxon>Scortum</taxon>
    </lineage>
</organism>
<gene>
    <name evidence="1" type="ORF">L3Q82_003960</name>
</gene>
<dbReference type="EMBL" id="CM041532">
    <property type="protein sequence ID" value="KAI3375642.1"/>
    <property type="molecule type" value="Genomic_DNA"/>
</dbReference>
<evidence type="ECO:0000313" key="1">
    <source>
        <dbReference type="EMBL" id="KAI3375642.1"/>
    </source>
</evidence>
<protein>
    <submittedName>
        <fullName evidence="1">Uncharacterized protein</fullName>
    </submittedName>
</protein>
<sequence>MLTFASYVHYWAVTQRSSTSCPTGWTESNGRCFHYVPAKLNWAKAEKNCQTMSANLASVHSAGEYHDIQTMIAKITKAFGRTWLGGTDCQNEGIWLWSDGTPFNYRHCGSFDNLFWRQHCLQMNYGGNKCWDDVYCSRELPSVCAKSP</sequence>
<reference evidence="1" key="1">
    <citation type="submission" date="2022-04" db="EMBL/GenBank/DDBJ databases">
        <title>Jade perch genome.</title>
        <authorList>
            <person name="Chao B."/>
        </authorList>
    </citation>
    <scope>NUCLEOTIDE SEQUENCE</scope>
    <source>
        <strain evidence="1">CB-2022</strain>
    </source>
</reference>